<keyword evidence="5" id="KW-1185">Reference proteome</keyword>
<gene>
    <name evidence="4" type="ORF">FPE_LOCUS15148</name>
</gene>
<dbReference type="GO" id="GO:0051082">
    <property type="term" value="F:unfolded protein binding"/>
    <property type="evidence" value="ECO:0007669"/>
    <property type="project" value="TreeGrafter"/>
</dbReference>
<proteinExistence type="predicted"/>
<dbReference type="PANTHER" id="PTHR12356:SF3">
    <property type="entry name" value="NUCLEAR MIGRATION PROTEIN NUDC"/>
    <property type="match status" value="1"/>
</dbReference>
<dbReference type="AlphaFoldDB" id="A0AAD1ZEZ3"/>
<reference evidence="4" key="1">
    <citation type="submission" date="2023-05" db="EMBL/GenBank/DDBJ databases">
        <authorList>
            <person name="Huff M."/>
        </authorList>
    </citation>
    <scope>NUCLEOTIDE SEQUENCE</scope>
</reference>
<dbReference type="GO" id="GO:0006457">
    <property type="term" value="P:protein folding"/>
    <property type="evidence" value="ECO:0007669"/>
    <property type="project" value="TreeGrafter"/>
</dbReference>
<dbReference type="GO" id="GO:0006950">
    <property type="term" value="P:response to stress"/>
    <property type="evidence" value="ECO:0007669"/>
    <property type="project" value="UniProtKB-ARBA"/>
</dbReference>
<sequence length="215" mass="24373">MWAFVDDMMVGLYEAVTMKLTATPSRSNGLDMDNYSCGQSLQEVNVTVSVPRGTKSKLIACEIKKNHLKVGLKGQPSVIDGELFQPIKVDYRLWSLGSLQTGNLMLFGIMLVSRRLIPRKLNLEAAKSRIWSQKRRSTVEKMMFDQRQKSMGLPTSDEMQKQEILKKFMVAVKFEKALPLLLHIQKWTSQGLRFADEVGALWNNLGGYNHFGQSS</sequence>
<comment type="subcellular location">
    <subcellularLocation>
        <location evidence="1">Cytoplasm</location>
    </subcellularLocation>
</comment>
<keyword evidence="2" id="KW-0963">Cytoplasm</keyword>
<evidence type="ECO:0000256" key="1">
    <source>
        <dbReference type="ARBA" id="ARBA00004496"/>
    </source>
</evidence>
<name>A0AAD1ZEZ3_9LAMI</name>
<dbReference type="SUPFAM" id="SSF49764">
    <property type="entry name" value="HSP20-like chaperones"/>
    <property type="match status" value="1"/>
</dbReference>
<dbReference type="Pfam" id="PF04969">
    <property type="entry name" value="CS"/>
    <property type="match status" value="1"/>
</dbReference>
<organism evidence="4 5">
    <name type="scientific">Fraxinus pennsylvanica</name>
    <dbReference type="NCBI Taxonomy" id="56036"/>
    <lineage>
        <taxon>Eukaryota</taxon>
        <taxon>Viridiplantae</taxon>
        <taxon>Streptophyta</taxon>
        <taxon>Embryophyta</taxon>
        <taxon>Tracheophyta</taxon>
        <taxon>Spermatophyta</taxon>
        <taxon>Magnoliopsida</taxon>
        <taxon>eudicotyledons</taxon>
        <taxon>Gunneridae</taxon>
        <taxon>Pentapetalae</taxon>
        <taxon>asterids</taxon>
        <taxon>lamiids</taxon>
        <taxon>Lamiales</taxon>
        <taxon>Oleaceae</taxon>
        <taxon>Oleeae</taxon>
        <taxon>Fraxinus</taxon>
    </lineage>
</organism>
<dbReference type="Gene3D" id="2.60.40.790">
    <property type="match status" value="1"/>
</dbReference>
<dbReference type="GO" id="GO:0005737">
    <property type="term" value="C:cytoplasm"/>
    <property type="evidence" value="ECO:0007669"/>
    <property type="project" value="UniProtKB-SubCell"/>
</dbReference>
<evidence type="ECO:0000259" key="3">
    <source>
        <dbReference type="PROSITE" id="PS51203"/>
    </source>
</evidence>
<evidence type="ECO:0000313" key="5">
    <source>
        <dbReference type="Proteomes" id="UP000834106"/>
    </source>
</evidence>
<dbReference type="CDD" id="cd06467">
    <property type="entry name" value="p23_NUDC_like"/>
    <property type="match status" value="1"/>
</dbReference>
<dbReference type="EMBL" id="OU503044">
    <property type="protein sequence ID" value="CAI9767718.1"/>
    <property type="molecule type" value="Genomic_DNA"/>
</dbReference>
<dbReference type="InterPro" id="IPR008978">
    <property type="entry name" value="HSP20-like_chaperone"/>
</dbReference>
<dbReference type="Proteomes" id="UP000834106">
    <property type="component" value="Chromosome 9"/>
</dbReference>
<evidence type="ECO:0000256" key="2">
    <source>
        <dbReference type="ARBA" id="ARBA00022490"/>
    </source>
</evidence>
<dbReference type="InterPro" id="IPR037898">
    <property type="entry name" value="NudC_fam"/>
</dbReference>
<feature type="domain" description="CS" evidence="3">
    <location>
        <begin position="30"/>
        <end position="140"/>
    </location>
</feature>
<dbReference type="PROSITE" id="PS51203">
    <property type="entry name" value="CS"/>
    <property type="match status" value="1"/>
</dbReference>
<accession>A0AAD1ZEZ3</accession>
<dbReference type="PANTHER" id="PTHR12356">
    <property type="entry name" value="NUCLEAR MOVEMENT PROTEIN NUDC"/>
    <property type="match status" value="1"/>
</dbReference>
<evidence type="ECO:0000313" key="4">
    <source>
        <dbReference type="EMBL" id="CAI9767718.1"/>
    </source>
</evidence>
<dbReference type="InterPro" id="IPR007052">
    <property type="entry name" value="CS_dom"/>
</dbReference>
<protein>
    <recommendedName>
        <fullName evidence="3">CS domain-containing protein</fullName>
    </recommendedName>
</protein>